<sequence>MEEAPYLAFFKAHFKFPTNKGSFLLLQGLGTELPQRINSGGCYVDVTVYFPKRLNVCRVNQLTNLLGIREFLADVKCGQLSTYHLQVPQDRDCFMLLTQGALTI</sequence>
<dbReference type="EMBL" id="AKHW03000179">
    <property type="protein sequence ID" value="KYO48779.1"/>
    <property type="molecule type" value="Genomic_DNA"/>
</dbReference>
<gene>
    <name evidence="1" type="ORF">Y1Q_0004144</name>
</gene>
<keyword evidence="2" id="KW-1185">Reference proteome</keyword>
<organism evidence="1 2">
    <name type="scientific">Alligator mississippiensis</name>
    <name type="common">American alligator</name>
    <dbReference type="NCBI Taxonomy" id="8496"/>
    <lineage>
        <taxon>Eukaryota</taxon>
        <taxon>Metazoa</taxon>
        <taxon>Chordata</taxon>
        <taxon>Craniata</taxon>
        <taxon>Vertebrata</taxon>
        <taxon>Euteleostomi</taxon>
        <taxon>Archelosauria</taxon>
        <taxon>Archosauria</taxon>
        <taxon>Crocodylia</taxon>
        <taxon>Alligatoridae</taxon>
        <taxon>Alligatorinae</taxon>
        <taxon>Alligator</taxon>
    </lineage>
</organism>
<name>A0A151PIA2_ALLMI</name>
<evidence type="ECO:0000313" key="2">
    <source>
        <dbReference type="Proteomes" id="UP000050525"/>
    </source>
</evidence>
<dbReference type="AlphaFoldDB" id="A0A151PIA2"/>
<comment type="caution">
    <text evidence="1">The sequence shown here is derived from an EMBL/GenBank/DDBJ whole genome shotgun (WGS) entry which is preliminary data.</text>
</comment>
<proteinExistence type="predicted"/>
<evidence type="ECO:0000313" key="1">
    <source>
        <dbReference type="EMBL" id="KYO48779.1"/>
    </source>
</evidence>
<dbReference type="Proteomes" id="UP000050525">
    <property type="component" value="Unassembled WGS sequence"/>
</dbReference>
<accession>A0A151PIA2</accession>
<reference evidence="1 2" key="1">
    <citation type="journal article" date="2012" name="Genome Biol.">
        <title>Sequencing three crocodilian genomes to illuminate the evolution of archosaurs and amniotes.</title>
        <authorList>
            <person name="St John J.A."/>
            <person name="Braun E.L."/>
            <person name="Isberg S.R."/>
            <person name="Miles L.G."/>
            <person name="Chong A.Y."/>
            <person name="Gongora J."/>
            <person name="Dalzell P."/>
            <person name="Moran C."/>
            <person name="Bed'hom B."/>
            <person name="Abzhanov A."/>
            <person name="Burgess S.C."/>
            <person name="Cooksey A.M."/>
            <person name="Castoe T.A."/>
            <person name="Crawford N.G."/>
            <person name="Densmore L.D."/>
            <person name="Drew J.C."/>
            <person name="Edwards S.V."/>
            <person name="Faircloth B.C."/>
            <person name="Fujita M.K."/>
            <person name="Greenwold M.J."/>
            <person name="Hoffmann F.G."/>
            <person name="Howard J.M."/>
            <person name="Iguchi T."/>
            <person name="Janes D.E."/>
            <person name="Khan S.Y."/>
            <person name="Kohno S."/>
            <person name="de Koning A.J."/>
            <person name="Lance S.L."/>
            <person name="McCarthy F.M."/>
            <person name="McCormack J.E."/>
            <person name="Merchant M.E."/>
            <person name="Peterson D.G."/>
            <person name="Pollock D.D."/>
            <person name="Pourmand N."/>
            <person name="Raney B.J."/>
            <person name="Roessler K.A."/>
            <person name="Sanford J.R."/>
            <person name="Sawyer R.H."/>
            <person name="Schmidt C.J."/>
            <person name="Triplett E.W."/>
            <person name="Tuberville T.D."/>
            <person name="Venegas-Anaya M."/>
            <person name="Howard J.T."/>
            <person name="Jarvis E.D."/>
            <person name="Guillette L.J.Jr."/>
            <person name="Glenn T.C."/>
            <person name="Green R.E."/>
            <person name="Ray D.A."/>
        </authorList>
    </citation>
    <scope>NUCLEOTIDE SEQUENCE [LARGE SCALE GENOMIC DNA]</scope>
    <source>
        <strain evidence="1">KSC_2009_1</strain>
    </source>
</reference>
<protein>
    <submittedName>
        <fullName evidence="1">Uncharacterized protein</fullName>
    </submittedName>
</protein>